<dbReference type="NCBIfam" id="NF041278">
    <property type="entry name" value="CmcJ_NvfI_EfuI"/>
    <property type="match status" value="1"/>
</dbReference>
<evidence type="ECO:0000256" key="1">
    <source>
        <dbReference type="ARBA" id="ARBA00023604"/>
    </source>
</evidence>
<dbReference type="OrthoDB" id="412788at2759"/>
<dbReference type="EMBL" id="MU157880">
    <property type="protein sequence ID" value="KAF9525714.1"/>
    <property type="molecule type" value="Genomic_DNA"/>
</dbReference>
<dbReference type="AlphaFoldDB" id="A0A9P6EBB6"/>
<evidence type="ECO:0000313" key="3">
    <source>
        <dbReference type="Proteomes" id="UP000807306"/>
    </source>
</evidence>
<comment type="similarity">
    <text evidence="1">Belongs to the asaB hydroxylase/desaturase family.</text>
</comment>
<organism evidence="2 3">
    <name type="scientific">Crepidotus variabilis</name>
    <dbReference type="NCBI Taxonomy" id="179855"/>
    <lineage>
        <taxon>Eukaryota</taxon>
        <taxon>Fungi</taxon>
        <taxon>Dikarya</taxon>
        <taxon>Basidiomycota</taxon>
        <taxon>Agaricomycotina</taxon>
        <taxon>Agaricomycetes</taxon>
        <taxon>Agaricomycetidae</taxon>
        <taxon>Agaricales</taxon>
        <taxon>Agaricineae</taxon>
        <taxon>Crepidotaceae</taxon>
        <taxon>Crepidotus</taxon>
    </lineage>
</organism>
<comment type="caution">
    <text evidence="2">The sequence shown here is derived from an EMBL/GenBank/DDBJ whole genome shotgun (WGS) entry which is preliminary data.</text>
</comment>
<evidence type="ECO:0000313" key="2">
    <source>
        <dbReference type="EMBL" id="KAF9525714.1"/>
    </source>
</evidence>
<gene>
    <name evidence="2" type="ORF">CPB83DRAFT_795818</name>
</gene>
<dbReference type="PANTHER" id="PTHR34598">
    <property type="entry name" value="BLL6449 PROTEIN"/>
    <property type="match status" value="1"/>
</dbReference>
<reference evidence="2" key="1">
    <citation type="submission" date="2020-11" db="EMBL/GenBank/DDBJ databases">
        <authorList>
            <consortium name="DOE Joint Genome Institute"/>
            <person name="Ahrendt S."/>
            <person name="Riley R."/>
            <person name="Andreopoulos W."/>
            <person name="Labutti K."/>
            <person name="Pangilinan J."/>
            <person name="Ruiz-Duenas F.J."/>
            <person name="Barrasa J.M."/>
            <person name="Sanchez-Garcia M."/>
            <person name="Camarero S."/>
            <person name="Miyauchi S."/>
            <person name="Serrano A."/>
            <person name="Linde D."/>
            <person name="Babiker R."/>
            <person name="Drula E."/>
            <person name="Ayuso-Fernandez I."/>
            <person name="Pacheco R."/>
            <person name="Padilla G."/>
            <person name="Ferreira P."/>
            <person name="Barriuso J."/>
            <person name="Kellner H."/>
            <person name="Castanera R."/>
            <person name="Alfaro M."/>
            <person name="Ramirez L."/>
            <person name="Pisabarro A.G."/>
            <person name="Kuo A."/>
            <person name="Tritt A."/>
            <person name="Lipzen A."/>
            <person name="He G."/>
            <person name="Yan M."/>
            <person name="Ng V."/>
            <person name="Cullen D."/>
            <person name="Martin F."/>
            <person name="Rosso M.-N."/>
            <person name="Henrissat B."/>
            <person name="Hibbett D."/>
            <person name="Martinez A.T."/>
            <person name="Grigoriev I.V."/>
        </authorList>
    </citation>
    <scope>NUCLEOTIDE SEQUENCE</scope>
    <source>
        <strain evidence="2">CBS 506.95</strain>
    </source>
</reference>
<accession>A0A9P6EBB6</accession>
<evidence type="ECO:0008006" key="4">
    <source>
        <dbReference type="Google" id="ProtNLM"/>
    </source>
</evidence>
<dbReference type="GO" id="GO:0016491">
    <property type="term" value="F:oxidoreductase activity"/>
    <property type="evidence" value="ECO:0007669"/>
    <property type="project" value="InterPro"/>
</dbReference>
<sequence>MSDNGPKSTHANIQFFHVPPSPPDRYLDILNPDGTFNRNYTTEGRPVPYIENLRFRTPENAPTLDGEGYQLFSNCPTKFEAFDNTEEVERDYYPESIDIVKELTGASQVIIIDHNVRRRRIGDNPYAPGQPSRRVHVDFSASESHKILRRSLPESELAAYPERRFQILSFWRPLSHAAYDSPLVLCDYKSVNEQEDWVSLTTVRPHEEVEVVAVKYNENHKWGYYYGVTPEEVVFIKSYDSSTDKNVAFCSPHTSFDDSGTPEGSPPRESIELRLLVLY</sequence>
<name>A0A9P6EBB6_9AGAR</name>
<dbReference type="InterPro" id="IPR044053">
    <property type="entry name" value="AsaB-like"/>
</dbReference>
<protein>
    <recommendedName>
        <fullName evidence="4">7alpha-cephem-methoxylase P8 chain</fullName>
    </recommendedName>
</protein>
<proteinExistence type="inferred from homology"/>
<dbReference type="PANTHER" id="PTHR34598:SF3">
    <property type="entry name" value="OXIDOREDUCTASE AN1597"/>
    <property type="match status" value="1"/>
</dbReference>
<dbReference type="Proteomes" id="UP000807306">
    <property type="component" value="Unassembled WGS sequence"/>
</dbReference>
<keyword evidence="3" id="KW-1185">Reference proteome</keyword>